<keyword evidence="1" id="KW-0472">Membrane</keyword>
<evidence type="ECO:0000256" key="1">
    <source>
        <dbReference type="SAM" id="Phobius"/>
    </source>
</evidence>
<feature type="transmembrane region" description="Helical" evidence="1">
    <location>
        <begin position="7"/>
        <end position="25"/>
    </location>
</feature>
<proteinExistence type="predicted"/>
<dbReference type="EMBL" id="UYYF01004551">
    <property type="protein sequence ID" value="VDN05343.1"/>
    <property type="molecule type" value="Genomic_DNA"/>
</dbReference>
<dbReference type="AlphaFoldDB" id="A0A0N5D4G3"/>
<name>A0A0N5D4G3_THECL</name>
<protein>
    <submittedName>
        <fullName evidence="4">Serpin domain-containing protein</fullName>
    </submittedName>
</protein>
<evidence type="ECO:0000313" key="4">
    <source>
        <dbReference type="WBParaSite" id="TCLT_0000785601-mRNA-1"/>
    </source>
</evidence>
<evidence type="ECO:0000313" key="2">
    <source>
        <dbReference type="EMBL" id="VDN05343.1"/>
    </source>
</evidence>
<dbReference type="OMA" id="PGFIKFM"/>
<keyword evidence="1" id="KW-1133">Transmembrane helix</keyword>
<dbReference type="OrthoDB" id="5783874at2759"/>
<gene>
    <name evidence="2" type="ORF">TCLT_LOCUS7845</name>
</gene>
<accession>A0A0N5D4G3</accession>
<evidence type="ECO:0000313" key="3">
    <source>
        <dbReference type="Proteomes" id="UP000276776"/>
    </source>
</evidence>
<dbReference type="WBParaSite" id="TCLT_0000785601-mRNA-1">
    <property type="protein sequence ID" value="TCLT_0000785601-mRNA-1"/>
    <property type="gene ID" value="TCLT_0000785601"/>
</dbReference>
<keyword evidence="3" id="KW-1185">Reference proteome</keyword>
<keyword evidence="1" id="KW-0812">Transmembrane</keyword>
<organism evidence="4">
    <name type="scientific">Thelazia callipaeda</name>
    <name type="common">Oriental eyeworm</name>
    <name type="synonym">Parasitic nematode</name>
    <dbReference type="NCBI Taxonomy" id="103827"/>
    <lineage>
        <taxon>Eukaryota</taxon>
        <taxon>Metazoa</taxon>
        <taxon>Ecdysozoa</taxon>
        <taxon>Nematoda</taxon>
        <taxon>Chromadorea</taxon>
        <taxon>Rhabditida</taxon>
        <taxon>Spirurina</taxon>
        <taxon>Spiruromorpha</taxon>
        <taxon>Thelazioidea</taxon>
        <taxon>Thelaziidae</taxon>
        <taxon>Thelazia</taxon>
    </lineage>
</organism>
<reference evidence="4" key="1">
    <citation type="submission" date="2017-02" db="UniProtKB">
        <authorList>
            <consortium name="WormBaseParasite"/>
        </authorList>
    </citation>
    <scope>IDENTIFICATION</scope>
</reference>
<sequence>MSYFQCFIWYGLLALSLSYPIFNFIIHETSSGTLLEFIRVTNKSIYNASISSSSPVIVVLLTNNQSQKFEGLKNLTSNEVVFITEWRQAYKLKTPQIHVLIRPTHANSLPGIVKFMSPLKKMNMDDIANFINTSIAIEKEIISPNIDKILCFPDQQLALMRTVLGKYSAFTMYVINWTKKKTLISTKDSDKKYKSTIDLPPAAAKQILNPVPCDTVFDQGIINIDI</sequence>
<dbReference type="Proteomes" id="UP000276776">
    <property type="component" value="Unassembled WGS sequence"/>
</dbReference>
<reference evidence="2 3" key="2">
    <citation type="submission" date="2018-11" db="EMBL/GenBank/DDBJ databases">
        <authorList>
            <consortium name="Pathogen Informatics"/>
        </authorList>
    </citation>
    <scope>NUCLEOTIDE SEQUENCE [LARGE SCALE GENOMIC DNA]</scope>
</reference>